<evidence type="ECO:0000313" key="9">
    <source>
        <dbReference type="EMBL" id="MBP1047404.1"/>
    </source>
</evidence>
<dbReference type="PROSITE" id="PS50850">
    <property type="entry name" value="MFS"/>
    <property type="match status" value="1"/>
</dbReference>
<evidence type="ECO:0000256" key="4">
    <source>
        <dbReference type="ARBA" id="ARBA00022692"/>
    </source>
</evidence>
<evidence type="ECO:0000256" key="3">
    <source>
        <dbReference type="ARBA" id="ARBA00022448"/>
    </source>
</evidence>
<dbReference type="Proteomes" id="UP000673375">
    <property type="component" value="Unassembled WGS sequence"/>
</dbReference>
<gene>
    <name evidence="9" type="ORF">I6N96_14055</name>
</gene>
<protein>
    <submittedName>
        <fullName evidence="9">MFS transporter</fullName>
    </submittedName>
</protein>
<evidence type="ECO:0000256" key="2">
    <source>
        <dbReference type="ARBA" id="ARBA00008335"/>
    </source>
</evidence>
<feature type="transmembrane region" description="Helical" evidence="7">
    <location>
        <begin position="251"/>
        <end position="271"/>
    </location>
</feature>
<dbReference type="InterPro" id="IPR036259">
    <property type="entry name" value="MFS_trans_sf"/>
</dbReference>
<comment type="subcellular location">
    <subcellularLocation>
        <location evidence="1">Cell membrane</location>
        <topology evidence="1">Multi-pass membrane protein</topology>
    </subcellularLocation>
</comment>
<accession>A0ABS4CLN4</accession>
<feature type="transmembrane region" description="Helical" evidence="7">
    <location>
        <begin position="306"/>
        <end position="329"/>
    </location>
</feature>
<dbReference type="PANTHER" id="PTHR23514">
    <property type="entry name" value="BYPASS OF STOP CODON PROTEIN 6"/>
    <property type="match status" value="1"/>
</dbReference>
<feature type="domain" description="Major facilitator superfamily (MFS) profile" evidence="8">
    <location>
        <begin position="17"/>
        <end position="395"/>
    </location>
</feature>
<keyword evidence="5 7" id="KW-1133">Transmembrane helix</keyword>
<keyword evidence="10" id="KW-1185">Reference proteome</keyword>
<feature type="transmembrane region" description="Helical" evidence="7">
    <location>
        <begin position="138"/>
        <end position="164"/>
    </location>
</feature>
<comment type="similarity">
    <text evidence="2">Belongs to the major facilitator superfamily.</text>
</comment>
<keyword evidence="3" id="KW-0813">Transport</keyword>
<feature type="transmembrane region" description="Helical" evidence="7">
    <location>
        <begin position="84"/>
        <end position="117"/>
    </location>
</feature>
<dbReference type="RefSeq" id="WP_209558179.1">
    <property type="nucleotide sequence ID" value="NZ_JAEDXU010000007.1"/>
</dbReference>
<feature type="transmembrane region" description="Helical" evidence="7">
    <location>
        <begin position="283"/>
        <end position="300"/>
    </location>
</feature>
<feature type="transmembrane region" description="Helical" evidence="7">
    <location>
        <begin position="216"/>
        <end position="239"/>
    </location>
</feature>
<evidence type="ECO:0000259" key="8">
    <source>
        <dbReference type="PROSITE" id="PS50850"/>
    </source>
</evidence>
<evidence type="ECO:0000256" key="6">
    <source>
        <dbReference type="ARBA" id="ARBA00023136"/>
    </source>
</evidence>
<dbReference type="InterPro" id="IPR051788">
    <property type="entry name" value="MFS_Transporter"/>
</dbReference>
<reference evidence="9 10" key="1">
    <citation type="submission" date="2020-12" db="EMBL/GenBank/DDBJ databases">
        <title>Vagococcus allomyrinae sp. nov. and Enterococcus lavae sp. nov., isolated from the larvae of Allomyrina dichotoma.</title>
        <authorList>
            <person name="Lee S.D."/>
        </authorList>
    </citation>
    <scope>NUCLEOTIDE SEQUENCE [LARGE SCALE GENOMIC DNA]</scope>
    <source>
        <strain evidence="9 10">BWM-S5</strain>
    </source>
</reference>
<proteinExistence type="inferred from homology"/>
<dbReference type="InterPro" id="IPR011701">
    <property type="entry name" value="MFS"/>
</dbReference>
<dbReference type="SUPFAM" id="SSF103473">
    <property type="entry name" value="MFS general substrate transporter"/>
    <property type="match status" value="1"/>
</dbReference>
<dbReference type="Gene3D" id="1.20.1250.20">
    <property type="entry name" value="MFS general substrate transporter like domains"/>
    <property type="match status" value="2"/>
</dbReference>
<name>A0ABS4CLN4_9ENTE</name>
<keyword evidence="6 7" id="KW-0472">Membrane</keyword>
<feature type="transmembrane region" description="Helical" evidence="7">
    <location>
        <begin position="170"/>
        <end position="188"/>
    </location>
</feature>
<dbReference type="PANTHER" id="PTHR23514:SF3">
    <property type="entry name" value="BYPASS OF STOP CODON PROTEIN 6"/>
    <property type="match status" value="1"/>
</dbReference>
<dbReference type="EMBL" id="JAEDXU010000007">
    <property type="protein sequence ID" value="MBP1047404.1"/>
    <property type="molecule type" value="Genomic_DNA"/>
</dbReference>
<evidence type="ECO:0000256" key="5">
    <source>
        <dbReference type="ARBA" id="ARBA00022989"/>
    </source>
</evidence>
<dbReference type="Pfam" id="PF07690">
    <property type="entry name" value="MFS_1"/>
    <property type="match status" value="1"/>
</dbReference>
<evidence type="ECO:0000313" key="10">
    <source>
        <dbReference type="Proteomes" id="UP000673375"/>
    </source>
</evidence>
<feature type="transmembrane region" description="Helical" evidence="7">
    <location>
        <begin position="62"/>
        <end position="78"/>
    </location>
</feature>
<comment type="caution">
    <text evidence="9">The sequence shown here is derived from an EMBL/GenBank/DDBJ whole genome shotgun (WGS) entry which is preliminary data.</text>
</comment>
<dbReference type="InterPro" id="IPR020846">
    <property type="entry name" value="MFS_dom"/>
</dbReference>
<sequence length="401" mass="44106">MLKNSFYEELSETNKYIIRCCFFIFFVNGLYAMIFGSLLPLLSDAYELNDTVSGMLISSHQAGNLLAGLLAGILPTYIGRKNSILFLSSFVVIGFLLIIVTGQPWLLLVAFFFTGISRGSISNFNNKTVNDVSNSSPAALNFLHSLFAVGALLAPFLVIVSTALFGSRGWQVSCMVVIVLILISQWMFSKMSIEEEQPHSNHSSKESGYTFFKDKLFWNTVVILFFYLCAEAAITGWLVKYFVDAHIMNVQQAQLLASLLWLAILSGRLLCTFFGDRLKRSHLLLFISVGASLFYFLLLSTQSFSVIVLAIFGLGASMGGIYPTAMTIAGPSIRKYPMAMGWLLIIGGIGGITMPIVTGILSTNYGIYAGMAAIIVAIIIMLLGVVAYIFFEKKRIENLAD</sequence>
<evidence type="ECO:0000256" key="7">
    <source>
        <dbReference type="SAM" id="Phobius"/>
    </source>
</evidence>
<feature type="transmembrane region" description="Helical" evidence="7">
    <location>
        <begin position="16"/>
        <end position="42"/>
    </location>
</feature>
<feature type="transmembrane region" description="Helical" evidence="7">
    <location>
        <begin position="367"/>
        <end position="391"/>
    </location>
</feature>
<feature type="transmembrane region" description="Helical" evidence="7">
    <location>
        <begin position="341"/>
        <end position="361"/>
    </location>
</feature>
<keyword evidence="4 7" id="KW-0812">Transmembrane</keyword>
<organism evidence="9 10">
    <name type="scientific">Enterococcus larvae</name>
    <dbReference type="NCBI Taxonomy" id="2794352"/>
    <lineage>
        <taxon>Bacteria</taxon>
        <taxon>Bacillati</taxon>
        <taxon>Bacillota</taxon>
        <taxon>Bacilli</taxon>
        <taxon>Lactobacillales</taxon>
        <taxon>Enterococcaceae</taxon>
        <taxon>Enterococcus</taxon>
    </lineage>
</organism>
<evidence type="ECO:0000256" key="1">
    <source>
        <dbReference type="ARBA" id="ARBA00004651"/>
    </source>
</evidence>